<feature type="signal peptide" evidence="1">
    <location>
        <begin position="1"/>
        <end position="29"/>
    </location>
</feature>
<dbReference type="KEGG" id="amob:HG15A2_21330"/>
<feature type="domain" description="Ice-binding protein C-terminal" evidence="2">
    <location>
        <begin position="270"/>
        <end position="292"/>
    </location>
</feature>
<dbReference type="InterPro" id="IPR013424">
    <property type="entry name" value="Ice-binding_C"/>
</dbReference>
<evidence type="ECO:0000313" key="3">
    <source>
        <dbReference type="EMBL" id="QDS98848.1"/>
    </source>
</evidence>
<organism evidence="3 4">
    <name type="scientific">Adhaeretor mobilis</name>
    <dbReference type="NCBI Taxonomy" id="1930276"/>
    <lineage>
        <taxon>Bacteria</taxon>
        <taxon>Pseudomonadati</taxon>
        <taxon>Planctomycetota</taxon>
        <taxon>Planctomycetia</taxon>
        <taxon>Pirellulales</taxon>
        <taxon>Lacipirellulaceae</taxon>
        <taxon>Adhaeretor</taxon>
    </lineage>
</organism>
<gene>
    <name evidence="3" type="ORF">HG15A2_21330</name>
</gene>
<dbReference type="Gene3D" id="2.60.120.200">
    <property type="match status" value="1"/>
</dbReference>
<protein>
    <submittedName>
        <fullName evidence="3">PEP-CTERM motif protein</fullName>
    </submittedName>
</protein>
<sequence precursor="true">MKCLGGKLMNKKQFVLAACLLAVANSASAAVNVPSGVTGLWLFSNGSSTQATIGNDVTNVYGNPGTGFTGPAVQIGTESDPFLWQDSGNIQMSDWGAVAVPHGISPNGGGSKVNEYTILMDYRQTHKFGDWVSMFDTYDGDVKSAGNSDGDLFKNTSNQIGTGATGYSTLTYDPSVTHRIVISVDNGSSFQVSVDGVLFLDGTAQPVDGRFSLAPVVHLLVDNAWEAAWGHLETAMIWDHALSPSEAAALGAFSDPGNNNFPTPLVFADPIPEPTSLALIGLGLGSLAGVRRKK</sequence>
<evidence type="ECO:0000259" key="2">
    <source>
        <dbReference type="Pfam" id="PF07589"/>
    </source>
</evidence>
<dbReference type="InterPro" id="IPR013320">
    <property type="entry name" value="ConA-like_dom_sf"/>
</dbReference>
<dbReference type="NCBIfam" id="TIGR02595">
    <property type="entry name" value="PEP_CTERM"/>
    <property type="match status" value="1"/>
</dbReference>
<evidence type="ECO:0000256" key="1">
    <source>
        <dbReference type="SAM" id="SignalP"/>
    </source>
</evidence>
<keyword evidence="1" id="KW-0732">Signal</keyword>
<evidence type="ECO:0000313" key="4">
    <source>
        <dbReference type="Proteomes" id="UP000319852"/>
    </source>
</evidence>
<dbReference type="EMBL" id="CP036263">
    <property type="protein sequence ID" value="QDS98848.1"/>
    <property type="molecule type" value="Genomic_DNA"/>
</dbReference>
<dbReference type="SUPFAM" id="SSF49899">
    <property type="entry name" value="Concanavalin A-like lectins/glucanases"/>
    <property type="match status" value="1"/>
</dbReference>
<dbReference type="AlphaFoldDB" id="A0A517MVE4"/>
<feature type="chain" id="PRO_5021762432" evidence="1">
    <location>
        <begin position="30"/>
        <end position="294"/>
    </location>
</feature>
<reference evidence="3 4" key="1">
    <citation type="submission" date="2019-02" db="EMBL/GenBank/DDBJ databases">
        <title>Deep-cultivation of Planctomycetes and their phenomic and genomic characterization uncovers novel biology.</title>
        <authorList>
            <person name="Wiegand S."/>
            <person name="Jogler M."/>
            <person name="Boedeker C."/>
            <person name="Pinto D."/>
            <person name="Vollmers J."/>
            <person name="Rivas-Marin E."/>
            <person name="Kohn T."/>
            <person name="Peeters S.H."/>
            <person name="Heuer A."/>
            <person name="Rast P."/>
            <person name="Oberbeckmann S."/>
            <person name="Bunk B."/>
            <person name="Jeske O."/>
            <person name="Meyerdierks A."/>
            <person name="Storesund J.E."/>
            <person name="Kallscheuer N."/>
            <person name="Luecker S."/>
            <person name="Lage O.M."/>
            <person name="Pohl T."/>
            <person name="Merkel B.J."/>
            <person name="Hornburger P."/>
            <person name="Mueller R.-W."/>
            <person name="Bruemmer F."/>
            <person name="Labrenz M."/>
            <person name="Spormann A.M."/>
            <person name="Op den Camp H."/>
            <person name="Overmann J."/>
            <person name="Amann R."/>
            <person name="Jetten M.S.M."/>
            <person name="Mascher T."/>
            <person name="Medema M.H."/>
            <person name="Devos D.P."/>
            <person name="Kaster A.-K."/>
            <person name="Ovreas L."/>
            <person name="Rohde M."/>
            <person name="Galperin M.Y."/>
            <person name="Jogler C."/>
        </authorList>
    </citation>
    <scope>NUCLEOTIDE SEQUENCE [LARGE SCALE GENOMIC DNA]</scope>
    <source>
        <strain evidence="3 4">HG15A2</strain>
    </source>
</reference>
<dbReference type="OrthoDB" id="257950at2"/>
<name>A0A517MVE4_9BACT</name>
<accession>A0A517MVE4</accession>
<proteinExistence type="predicted"/>
<dbReference type="Pfam" id="PF07589">
    <property type="entry name" value="PEP-CTERM"/>
    <property type="match status" value="1"/>
</dbReference>
<dbReference type="Proteomes" id="UP000319852">
    <property type="component" value="Chromosome"/>
</dbReference>
<keyword evidence="4" id="KW-1185">Reference proteome</keyword>